<dbReference type="Pfam" id="PF00005">
    <property type="entry name" value="ABC_tran"/>
    <property type="match status" value="1"/>
</dbReference>
<evidence type="ECO:0000256" key="2">
    <source>
        <dbReference type="ARBA" id="ARBA00022741"/>
    </source>
</evidence>
<evidence type="ECO:0000256" key="1">
    <source>
        <dbReference type="ARBA" id="ARBA00022448"/>
    </source>
</evidence>
<dbReference type="Proteomes" id="UP001273799">
    <property type="component" value="Unassembled WGS sequence"/>
</dbReference>
<dbReference type="AlphaFoldDB" id="A0A1G7DUS6"/>
<reference evidence="7" key="2">
    <citation type="submission" date="2016-10" db="EMBL/GenBank/DDBJ databases">
        <authorList>
            <person name="de Groot N.N."/>
        </authorList>
    </citation>
    <scope>NUCLEOTIDE SEQUENCE [LARGE SCALE GENOMIC DNA]</scope>
    <source>
        <strain evidence="7">DSM 20639</strain>
    </source>
</reference>
<dbReference type="InterPro" id="IPR003439">
    <property type="entry name" value="ABC_transporter-like_ATP-bd"/>
</dbReference>
<dbReference type="FunFam" id="3.40.50.300:FF:000134">
    <property type="entry name" value="Iron-enterobactin ABC transporter ATP-binding protein"/>
    <property type="match status" value="1"/>
</dbReference>
<dbReference type="SMART" id="SM00382">
    <property type="entry name" value="AAA"/>
    <property type="match status" value="1"/>
</dbReference>
<evidence type="ECO:0000313" key="6">
    <source>
        <dbReference type="EMBL" id="MDY5152875.1"/>
    </source>
</evidence>
<evidence type="ECO:0000313" key="8">
    <source>
        <dbReference type="Proteomes" id="UP000182744"/>
    </source>
</evidence>
<protein>
    <submittedName>
        <fullName evidence="6">ABC transporter ATP-binding protein</fullName>
    </submittedName>
    <submittedName>
        <fullName evidence="7">Iron complex transport system ATP-binding protein</fullName>
    </submittedName>
</protein>
<evidence type="ECO:0000256" key="3">
    <source>
        <dbReference type="ARBA" id="ARBA00022840"/>
    </source>
</evidence>
<evidence type="ECO:0000313" key="7">
    <source>
        <dbReference type="EMBL" id="SDE55223.1"/>
    </source>
</evidence>
<dbReference type="EMBL" id="JAWNFU010000001">
    <property type="protein sequence ID" value="MDY5152875.1"/>
    <property type="molecule type" value="Genomic_DNA"/>
</dbReference>
<dbReference type="SUPFAM" id="SSF52540">
    <property type="entry name" value="P-loop containing nucleoside triphosphate hydrolases"/>
    <property type="match status" value="1"/>
</dbReference>
<dbReference type="PROSITE" id="PS50893">
    <property type="entry name" value="ABC_TRANSPORTER_2"/>
    <property type="match status" value="1"/>
</dbReference>
<reference evidence="6" key="3">
    <citation type="submission" date="2023-10" db="EMBL/GenBank/DDBJ databases">
        <title>Whole Genome based description of the genera Actinobaculum and Actinotignum reveals a complex phylogenetic relationship within the species included in the genus Actinotignum.</title>
        <authorList>
            <person name="Jensen C.S."/>
            <person name="Dargis R."/>
            <person name="Kemp M."/>
            <person name="Christensen J.J."/>
        </authorList>
    </citation>
    <scope>NUCLEOTIDE SEQUENCE</scope>
    <source>
        <strain evidence="6">Actinobaculum_suis_CCUG19206T</strain>
    </source>
</reference>
<evidence type="ECO:0000259" key="5">
    <source>
        <dbReference type="PROSITE" id="PS50893"/>
    </source>
</evidence>
<keyword evidence="4" id="KW-1278">Translocase</keyword>
<dbReference type="GO" id="GO:0005524">
    <property type="term" value="F:ATP binding"/>
    <property type="evidence" value="ECO:0007669"/>
    <property type="project" value="UniProtKB-KW"/>
</dbReference>
<dbReference type="PANTHER" id="PTHR42794">
    <property type="entry name" value="HEMIN IMPORT ATP-BINDING PROTEIN HMUV"/>
    <property type="match status" value="1"/>
</dbReference>
<sequence>MTNVMIEAENIRFAYGRHQVLRGVSLSAGSGECVAVLGPNGAGKSTFVTCLNGLRTPAPGSGKIRIAGKDVAALNRAEIARTIAYVAQDTPISRMTVYDWVMLGRKPYIRWAVSEKDTQLCLDMIDRVGMTAMRLRRLAELSGGERQKVLLARALVQEPKVLILDEPTSNLDPKNQYEMMGLVRRLAQERGFTAVVVLHDLNLALRYCNRFLFLREGREFAYVDAAGVTGKIISTVYDVQARILFDDAATPAGGEPRRLVSIDEVTQP</sequence>
<dbReference type="Gene3D" id="3.40.50.300">
    <property type="entry name" value="P-loop containing nucleotide triphosphate hydrolases"/>
    <property type="match status" value="1"/>
</dbReference>
<name>A0A1G7DUS6_9ACTO</name>
<dbReference type="PANTHER" id="PTHR42794:SF1">
    <property type="entry name" value="HEMIN IMPORT ATP-BINDING PROTEIN HMUV"/>
    <property type="match status" value="1"/>
</dbReference>
<dbReference type="InterPro" id="IPR027417">
    <property type="entry name" value="P-loop_NTPase"/>
</dbReference>
<keyword evidence="8" id="KW-1185">Reference proteome</keyword>
<organism evidence="7 8">
    <name type="scientific">Actinobaculum suis</name>
    <dbReference type="NCBI Taxonomy" id="1657"/>
    <lineage>
        <taxon>Bacteria</taxon>
        <taxon>Bacillati</taxon>
        <taxon>Actinomycetota</taxon>
        <taxon>Actinomycetes</taxon>
        <taxon>Actinomycetales</taxon>
        <taxon>Actinomycetaceae</taxon>
        <taxon>Actinobaculum</taxon>
    </lineage>
</organism>
<dbReference type="InterPro" id="IPR003593">
    <property type="entry name" value="AAA+_ATPase"/>
</dbReference>
<keyword evidence="2" id="KW-0547">Nucleotide-binding</keyword>
<reference evidence="8" key="1">
    <citation type="submission" date="2016-10" db="EMBL/GenBank/DDBJ databases">
        <authorList>
            <person name="Varghese N."/>
        </authorList>
    </citation>
    <scope>NUCLEOTIDE SEQUENCE [LARGE SCALE GENOMIC DNA]</scope>
    <source>
        <strain evidence="8">DSM 20639</strain>
    </source>
</reference>
<dbReference type="Proteomes" id="UP000182744">
    <property type="component" value="Unassembled WGS sequence"/>
</dbReference>
<dbReference type="GO" id="GO:0016887">
    <property type="term" value="F:ATP hydrolysis activity"/>
    <property type="evidence" value="ECO:0007669"/>
    <property type="project" value="InterPro"/>
</dbReference>
<dbReference type="EMBL" id="FNAU01000013">
    <property type="protein sequence ID" value="SDE55223.1"/>
    <property type="molecule type" value="Genomic_DNA"/>
</dbReference>
<dbReference type="PROSITE" id="PS00211">
    <property type="entry name" value="ABC_TRANSPORTER_1"/>
    <property type="match status" value="1"/>
</dbReference>
<dbReference type="CDD" id="cd03214">
    <property type="entry name" value="ABC_Iron-Siderophores_B12_Hemin"/>
    <property type="match status" value="1"/>
</dbReference>
<keyword evidence="3 7" id="KW-0067">ATP-binding</keyword>
<keyword evidence="1" id="KW-0813">Transport</keyword>
<dbReference type="RefSeq" id="WP_218122558.1">
    <property type="nucleotide sequence ID" value="NZ_FNAU01000013.1"/>
</dbReference>
<dbReference type="InterPro" id="IPR017871">
    <property type="entry name" value="ABC_transporter-like_CS"/>
</dbReference>
<gene>
    <name evidence="6" type="ORF">R6G71_02255</name>
    <name evidence="7" type="ORF">SAMN05421878_11320</name>
</gene>
<accession>A0A1G7DUS6</accession>
<proteinExistence type="predicted"/>
<feature type="domain" description="ABC transporter" evidence="5">
    <location>
        <begin position="6"/>
        <end position="241"/>
    </location>
</feature>
<evidence type="ECO:0000256" key="4">
    <source>
        <dbReference type="ARBA" id="ARBA00022967"/>
    </source>
</evidence>